<comment type="caution">
    <text evidence="2">The sequence shown here is derived from an EMBL/GenBank/DDBJ whole genome shotgun (WGS) entry which is preliminary data.</text>
</comment>
<keyword evidence="3" id="KW-1185">Reference proteome</keyword>
<evidence type="ECO:0000256" key="1">
    <source>
        <dbReference type="SAM" id="SignalP"/>
    </source>
</evidence>
<proteinExistence type="predicted"/>
<feature type="chain" id="PRO_5039224206" description="Peptidase inhibitor family I36" evidence="1">
    <location>
        <begin position="27"/>
        <end position="143"/>
    </location>
</feature>
<evidence type="ECO:0000313" key="3">
    <source>
        <dbReference type="Proteomes" id="UP000318380"/>
    </source>
</evidence>
<dbReference type="Proteomes" id="UP000318380">
    <property type="component" value="Unassembled WGS sequence"/>
</dbReference>
<organism evidence="2 3">
    <name type="scientific">Kribbella amoyensis</name>
    <dbReference type="NCBI Taxonomy" id="996641"/>
    <lineage>
        <taxon>Bacteria</taxon>
        <taxon>Bacillati</taxon>
        <taxon>Actinomycetota</taxon>
        <taxon>Actinomycetes</taxon>
        <taxon>Propionibacteriales</taxon>
        <taxon>Kribbellaceae</taxon>
        <taxon>Kribbella</taxon>
    </lineage>
</organism>
<evidence type="ECO:0008006" key="4">
    <source>
        <dbReference type="Google" id="ProtNLM"/>
    </source>
</evidence>
<dbReference type="OrthoDB" id="3829301at2"/>
<protein>
    <recommendedName>
        <fullName evidence="4">Peptidase inhibitor family I36</fullName>
    </recommendedName>
</protein>
<dbReference type="AlphaFoldDB" id="A0A561B0V5"/>
<accession>A0A561B0V5</accession>
<feature type="signal peptide" evidence="1">
    <location>
        <begin position="1"/>
        <end position="26"/>
    </location>
</feature>
<gene>
    <name evidence="2" type="ORF">FB561_7491</name>
</gene>
<keyword evidence="1" id="KW-0732">Signal</keyword>
<name>A0A561B0V5_9ACTN</name>
<sequence>MGVNRAFPATAALALAVLAASGGSAAAVPESATAQCNPISISYTFDNDQTGGWWVVETSMTCSPANYFKRYNLIIYDRPHTKDFVFENTGYVTGSYSKTTIVPATPAGAKKSACVSARSELYYFDKTQIDEEKRNSCFNTAAP</sequence>
<evidence type="ECO:0000313" key="2">
    <source>
        <dbReference type="EMBL" id="TWD72499.1"/>
    </source>
</evidence>
<reference evidence="2 3" key="1">
    <citation type="submission" date="2019-06" db="EMBL/GenBank/DDBJ databases">
        <title>Sequencing the genomes of 1000 actinobacteria strains.</title>
        <authorList>
            <person name="Klenk H.-P."/>
        </authorList>
    </citation>
    <scope>NUCLEOTIDE SEQUENCE [LARGE SCALE GENOMIC DNA]</scope>
    <source>
        <strain evidence="2 3">DSM 24683</strain>
    </source>
</reference>
<dbReference type="EMBL" id="VIVK01000004">
    <property type="protein sequence ID" value="TWD72499.1"/>
    <property type="molecule type" value="Genomic_DNA"/>
</dbReference>
<dbReference type="RefSeq" id="WP_145814792.1">
    <property type="nucleotide sequence ID" value="NZ_VIVK01000004.1"/>
</dbReference>